<evidence type="ECO:0000313" key="1">
    <source>
        <dbReference type="EMBL" id="KOB64316.1"/>
    </source>
</evidence>
<gene>
    <name evidence="1" type="ORF">PFHG_05603</name>
</gene>
<dbReference type="EMBL" id="GG701355">
    <property type="protein sequence ID" value="KOB64316.1"/>
    <property type="molecule type" value="Genomic_DNA"/>
</dbReference>
<sequence>MLLTNTVFPRKFPRVRGIIYIISPEPHTFMFLYTDDNFQYQNEVFLKQITFSDNINWYHYPLGGQYNNIDLYKNDVHDEKERMVLHINDYYNGLGTSRYVIGKDFYVDHLIMGDSKDSTSNMLMSKNLKYSNLPNYEKVRANYREAHLLNEKEWKNIQNGGYYKTMLHLGEDMEHPYNFGVYQDPITSAYETNRNDYGFTNGILTNKILEPSTSSAVTAAV</sequence>
<feature type="non-terminal residue" evidence="1">
    <location>
        <position position="221"/>
    </location>
</feature>
<protein>
    <submittedName>
        <fullName evidence="1">Uncharacterized protein</fullName>
    </submittedName>
</protein>
<dbReference type="AlphaFoldDB" id="A0A0L7KML0"/>
<name>A0A0L7KML0_PLAFX</name>
<evidence type="ECO:0000313" key="2">
    <source>
        <dbReference type="Proteomes" id="UP000054289"/>
    </source>
</evidence>
<organism evidence="1 2">
    <name type="scientific">Plasmodium falciparum (isolate HB3)</name>
    <dbReference type="NCBI Taxonomy" id="137071"/>
    <lineage>
        <taxon>Eukaryota</taxon>
        <taxon>Sar</taxon>
        <taxon>Alveolata</taxon>
        <taxon>Apicomplexa</taxon>
        <taxon>Aconoidasida</taxon>
        <taxon>Haemosporida</taxon>
        <taxon>Plasmodiidae</taxon>
        <taxon>Plasmodium</taxon>
        <taxon>Plasmodium (Laverania)</taxon>
    </lineage>
</organism>
<accession>A0A0L7KML0</accession>
<proteinExistence type="predicted"/>
<dbReference type="Proteomes" id="UP000054289">
    <property type="component" value="Unassembled WGS sequence"/>
</dbReference>
<dbReference type="KEGG" id="pfh:PFHG_05603"/>
<reference evidence="1 2" key="1">
    <citation type="submission" date="2006-03" db="EMBL/GenBank/DDBJ databases">
        <title>Annotation of Plasmodium falciparum HB3.</title>
        <authorList>
            <consortium name="The Broad Institute Genome Sequencing Platform"/>
            <person name="Volkman S.K."/>
            <person name="Neafsey D.E."/>
            <person name="Dash A.P."/>
            <person name="Chitnis C.E."/>
            <person name="Hartl D.L."/>
            <person name="Young S.K."/>
            <person name="Zeng Q."/>
            <person name="Koehrsen M."/>
            <person name="Alvarado L."/>
            <person name="Berlin A."/>
            <person name="Borenstein D."/>
            <person name="Chapman S.B."/>
            <person name="Chen Z."/>
            <person name="Engels R."/>
            <person name="Freedman E."/>
            <person name="Gellesch M."/>
            <person name="Goldberg J."/>
            <person name="Griggs A."/>
            <person name="Gujja S."/>
            <person name="Heilman E.R."/>
            <person name="Heiman D.I."/>
            <person name="Howarth C."/>
            <person name="Jen D."/>
            <person name="Larson L."/>
            <person name="Mehta T."/>
            <person name="Neiman D."/>
            <person name="Park D."/>
            <person name="Pearson M."/>
            <person name="Roberts A."/>
            <person name="Saif S."/>
            <person name="Shea T."/>
            <person name="Shenoy N."/>
            <person name="Sisk P."/>
            <person name="Stolte C."/>
            <person name="Sykes S."/>
            <person name="Walk T."/>
            <person name="White J."/>
            <person name="Yandava C."/>
            <person name="Haas B."/>
            <person name="Henn M.R."/>
            <person name="Nusbaum C."/>
            <person name="Birren B."/>
        </authorList>
    </citation>
    <scope>NUCLEOTIDE SEQUENCE [LARGE SCALE GENOMIC DNA]</scope>
    <source>
        <strain evidence="1">HB3</strain>
    </source>
</reference>
<reference evidence="2" key="2">
    <citation type="submission" date="2006-03" db="EMBL/GenBank/DDBJ databases">
        <title>The genome sequence of the Plasmodium falciparum HB3.</title>
        <authorList>
            <consortium name="The Broad Institute Genome Sequencing Platform"/>
            <person name="Birren B."/>
            <person name="Lander E."/>
            <person name="Galagan J."/>
            <person name="Nusbaum C."/>
            <person name="Devon K."/>
            <person name="Henn M."/>
            <person name="Jaffe D."/>
            <person name="Butler J."/>
            <person name="Alvarez P."/>
            <person name="Gnerre S."/>
            <person name="Grabherr M."/>
            <person name="Kleber M."/>
            <person name="Mauceli E."/>
            <person name="Brockman W."/>
            <person name="MacCallum I.A."/>
            <person name="Rounsley S."/>
            <person name="Young S."/>
            <person name="LaButti K."/>
            <person name="Pushparaj V."/>
            <person name="DeCaprio D."/>
            <person name="Crawford M."/>
            <person name="Koehrsen M."/>
            <person name="Engels R."/>
            <person name="Montgomery P."/>
            <person name="Pearson M."/>
            <person name="Howarth C."/>
            <person name="Larson L."/>
            <person name="Luoma S."/>
            <person name="White J."/>
            <person name="Kodira C."/>
            <person name="Zeng Q."/>
            <person name="Oleary S."/>
            <person name="Yandava C."/>
            <person name="Alvarado L."/>
            <person name="Wirth D."/>
            <person name="Volkman S."/>
            <person name="Hartl D."/>
        </authorList>
    </citation>
    <scope>NUCLEOTIDE SEQUENCE [LARGE SCALE GENOMIC DNA]</scope>
</reference>